<sequence length="354" mass="39143">MVDYGKTYLLRIINAAVQEILFFAIAKHNITVVGTDASYTKPLKTDYIAISPGQTFDVLLEANQALLGDYYMAARVYSSTNGVDYDNTTTTAILHYNQTHTPSSTPQLPTLPSYNDTNASANFTGSLRSLADDNHPVDVPSNISTPLMFTVSVNTRACNNNSCEGPNGARLSASLNNISFELPSIDILKAYYNHISGVYGDKFPSVPPLKFNFTADDLPSVLETPKRGTEVKVIEYNSTVELVLQGTNLVAGTDHPMHIHGYNFYVVGWGFGNFDKDKDPFGYNLVDPPLQNTIAVPKNGWAAIRFKADNPGVWFMHCHLERHLSWGMEMTFIVKNGYHPEEQLLPPPPDMPPC</sequence>
<dbReference type="InterPro" id="IPR034289">
    <property type="entry name" value="CuRO_3_LCC"/>
</dbReference>
<evidence type="ECO:0000256" key="5">
    <source>
        <dbReference type="ARBA" id="ARBA00022723"/>
    </source>
</evidence>
<evidence type="ECO:0000259" key="10">
    <source>
        <dbReference type="Pfam" id="PF00394"/>
    </source>
</evidence>
<keyword evidence="8" id="KW-0186">Copper</keyword>
<evidence type="ECO:0000256" key="1">
    <source>
        <dbReference type="ARBA" id="ARBA00001935"/>
    </source>
</evidence>
<dbReference type="InterPro" id="IPR033138">
    <property type="entry name" value="Cu_oxidase_CS"/>
</dbReference>
<evidence type="ECO:0000256" key="9">
    <source>
        <dbReference type="ARBA" id="ARBA00023180"/>
    </source>
</evidence>
<dbReference type="InterPro" id="IPR045087">
    <property type="entry name" value="Cu-oxidase_fam"/>
</dbReference>
<dbReference type="InterPro" id="IPR011706">
    <property type="entry name" value="Cu-oxidase_C"/>
</dbReference>
<comment type="similarity">
    <text evidence="3">Belongs to the multicopper oxidase family.</text>
</comment>
<dbReference type="GO" id="GO:0005507">
    <property type="term" value="F:copper ion binding"/>
    <property type="evidence" value="ECO:0007669"/>
    <property type="project" value="InterPro"/>
</dbReference>
<dbReference type="PROSITE" id="PS00079">
    <property type="entry name" value="MULTICOPPER_OXIDASE1"/>
    <property type="match status" value="1"/>
</dbReference>
<dbReference type="EMBL" id="OIVN01002657">
    <property type="protein sequence ID" value="SPD05407.1"/>
    <property type="molecule type" value="Genomic_DNA"/>
</dbReference>
<evidence type="ECO:0000256" key="7">
    <source>
        <dbReference type="ARBA" id="ARBA00023002"/>
    </source>
</evidence>
<accession>A0A2N9GSI9</accession>
<dbReference type="InterPro" id="IPR001117">
    <property type="entry name" value="Cu-oxidase_2nd"/>
</dbReference>
<dbReference type="Gene3D" id="2.60.40.420">
    <property type="entry name" value="Cupredoxins - blue copper proteins"/>
    <property type="match status" value="2"/>
</dbReference>
<feature type="domain" description="Plastocyanin-like" evidence="10">
    <location>
        <begin position="2"/>
        <end position="98"/>
    </location>
</feature>
<dbReference type="Pfam" id="PF07731">
    <property type="entry name" value="Cu-oxidase_2"/>
    <property type="match status" value="1"/>
</dbReference>
<dbReference type="AlphaFoldDB" id="A0A2N9GSI9"/>
<keyword evidence="9" id="KW-0325">Glycoprotein</keyword>
<comment type="cofactor">
    <cofactor evidence="1">
        <name>Cu cation</name>
        <dbReference type="ChEBI" id="CHEBI:23378"/>
    </cofactor>
</comment>
<dbReference type="PANTHER" id="PTHR11709">
    <property type="entry name" value="MULTI-COPPER OXIDASE"/>
    <property type="match status" value="1"/>
</dbReference>
<keyword evidence="6" id="KW-0677">Repeat</keyword>
<name>A0A2N9GSI9_FAGSY</name>
<dbReference type="InterPro" id="IPR008972">
    <property type="entry name" value="Cupredoxin"/>
</dbReference>
<evidence type="ECO:0000256" key="6">
    <source>
        <dbReference type="ARBA" id="ARBA00022737"/>
    </source>
</evidence>
<proteinExistence type="inferred from homology"/>
<evidence type="ECO:0000256" key="2">
    <source>
        <dbReference type="ARBA" id="ARBA00004613"/>
    </source>
</evidence>
<evidence type="ECO:0008006" key="13">
    <source>
        <dbReference type="Google" id="ProtNLM"/>
    </source>
</evidence>
<dbReference type="InterPro" id="IPR002355">
    <property type="entry name" value="Cu_oxidase_Cu_BS"/>
</dbReference>
<evidence type="ECO:0000256" key="8">
    <source>
        <dbReference type="ARBA" id="ARBA00023008"/>
    </source>
</evidence>
<keyword evidence="4" id="KW-0964">Secreted</keyword>
<dbReference type="SUPFAM" id="SSF49503">
    <property type="entry name" value="Cupredoxins"/>
    <property type="match status" value="2"/>
</dbReference>
<reference evidence="12" key="1">
    <citation type="submission" date="2018-02" db="EMBL/GenBank/DDBJ databases">
        <authorList>
            <person name="Cohen D.B."/>
            <person name="Kent A.D."/>
        </authorList>
    </citation>
    <scope>NUCLEOTIDE SEQUENCE</scope>
</reference>
<evidence type="ECO:0000256" key="3">
    <source>
        <dbReference type="ARBA" id="ARBA00010609"/>
    </source>
</evidence>
<organism evidence="12">
    <name type="scientific">Fagus sylvatica</name>
    <name type="common">Beechnut</name>
    <dbReference type="NCBI Taxonomy" id="28930"/>
    <lineage>
        <taxon>Eukaryota</taxon>
        <taxon>Viridiplantae</taxon>
        <taxon>Streptophyta</taxon>
        <taxon>Embryophyta</taxon>
        <taxon>Tracheophyta</taxon>
        <taxon>Spermatophyta</taxon>
        <taxon>Magnoliopsida</taxon>
        <taxon>eudicotyledons</taxon>
        <taxon>Gunneridae</taxon>
        <taxon>Pentapetalae</taxon>
        <taxon>rosids</taxon>
        <taxon>fabids</taxon>
        <taxon>Fagales</taxon>
        <taxon>Fagaceae</taxon>
        <taxon>Fagus</taxon>
    </lineage>
</organism>
<evidence type="ECO:0000313" key="12">
    <source>
        <dbReference type="EMBL" id="SPD05407.1"/>
    </source>
</evidence>
<dbReference type="PANTHER" id="PTHR11709:SF487">
    <property type="entry name" value="LACCASE"/>
    <property type="match status" value="1"/>
</dbReference>
<protein>
    <recommendedName>
        <fullName evidence="13">Laccase</fullName>
    </recommendedName>
</protein>
<dbReference type="GO" id="GO:0005576">
    <property type="term" value="C:extracellular region"/>
    <property type="evidence" value="ECO:0007669"/>
    <property type="project" value="UniProtKB-SubCell"/>
</dbReference>
<dbReference type="Pfam" id="PF00394">
    <property type="entry name" value="Cu-oxidase"/>
    <property type="match status" value="1"/>
</dbReference>
<dbReference type="PROSITE" id="PS00080">
    <property type="entry name" value="MULTICOPPER_OXIDASE2"/>
    <property type="match status" value="1"/>
</dbReference>
<keyword evidence="5" id="KW-0479">Metal-binding</keyword>
<dbReference type="GO" id="GO:0016491">
    <property type="term" value="F:oxidoreductase activity"/>
    <property type="evidence" value="ECO:0007669"/>
    <property type="project" value="UniProtKB-KW"/>
</dbReference>
<feature type="domain" description="Plastocyanin-like" evidence="11">
    <location>
        <begin position="207"/>
        <end position="336"/>
    </location>
</feature>
<comment type="subcellular location">
    <subcellularLocation>
        <location evidence="2">Secreted</location>
    </subcellularLocation>
</comment>
<evidence type="ECO:0000256" key="4">
    <source>
        <dbReference type="ARBA" id="ARBA00022525"/>
    </source>
</evidence>
<evidence type="ECO:0000259" key="11">
    <source>
        <dbReference type="Pfam" id="PF07731"/>
    </source>
</evidence>
<gene>
    <name evidence="12" type="ORF">FSB_LOCUS33289</name>
</gene>
<keyword evidence="7" id="KW-0560">Oxidoreductase</keyword>
<dbReference type="CDD" id="cd13897">
    <property type="entry name" value="CuRO_3_LCC_plant"/>
    <property type="match status" value="1"/>
</dbReference>